<gene>
    <name evidence="1" type="ORF">PR048_019772</name>
</gene>
<organism evidence="1 2">
    <name type="scientific">Dryococelus australis</name>
    <dbReference type="NCBI Taxonomy" id="614101"/>
    <lineage>
        <taxon>Eukaryota</taxon>
        <taxon>Metazoa</taxon>
        <taxon>Ecdysozoa</taxon>
        <taxon>Arthropoda</taxon>
        <taxon>Hexapoda</taxon>
        <taxon>Insecta</taxon>
        <taxon>Pterygota</taxon>
        <taxon>Neoptera</taxon>
        <taxon>Polyneoptera</taxon>
        <taxon>Phasmatodea</taxon>
        <taxon>Verophasmatodea</taxon>
        <taxon>Anareolatae</taxon>
        <taxon>Phasmatidae</taxon>
        <taxon>Eurycanthinae</taxon>
        <taxon>Dryococelus</taxon>
    </lineage>
</organism>
<name>A0ABQ9H4E6_9NEOP</name>
<proteinExistence type="predicted"/>
<evidence type="ECO:0000313" key="1">
    <source>
        <dbReference type="EMBL" id="KAJ8879166.1"/>
    </source>
</evidence>
<evidence type="ECO:0000313" key="2">
    <source>
        <dbReference type="Proteomes" id="UP001159363"/>
    </source>
</evidence>
<reference evidence="1 2" key="1">
    <citation type="submission" date="2023-02" db="EMBL/GenBank/DDBJ databases">
        <title>LHISI_Scaffold_Assembly.</title>
        <authorList>
            <person name="Stuart O.P."/>
            <person name="Cleave R."/>
            <person name="Magrath M.J.L."/>
            <person name="Mikheyev A.S."/>
        </authorList>
    </citation>
    <scope>NUCLEOTIDE SEQUENCE [LARGE SCALE GENOMIC DNA]</scope>
    <source>
        <strain evidence="1">Daus_M_001</strain>
        <tissue evidence="1">Leg muscle</tissue>
    </source>
</reference>
<dbReference type="EMBL" id="JARBHB010000007">
    <property type="protein sequence ID" value="KAJ8879166.1"/>
    <property type="molecule type" value="Genomic_DNA"/>
</dbReference>
<sequence>MKIVLQETTPISLQTDKIIRHTYLRVYYLETYDGQPIKGGFYEHKLQKVSTPNEYLVDKIIKRKKRYAFGSMERFLKTTRVGCSSLRAGVGRGVVEGKWRPSLLPPQHMCSGAQQGRSQTGKGLHLYASVPVLRLTLPRSVMLIPINHSITLLAYCLLWRLQQTVFLDRVNAPVDSTIPGLMGGNRKQTLAGSRPTERKCKDLQNKFYWIERSQAWRQCRRNASRLLQKDIQNKKSKVSRGIRSIQDVVRSKTADGRSIPHRTVVYRLFVIKEAKISSKYTYIVGQKIAE</sequence>
<dbReference type="Proteomes" id="UP001159363">
    <property type="component" value="Chromosome 6"/>
</dbReference>
<keyword evidence="2" id="KW-1185">Reference proteome</keyword>
<protein>
    <submittedName>
        <fullName evidence="1">Uncharacterized protein</fullName>
    </submittedName>
</protein>
<comment type="caution">
    <text evidence="1">The sequence shown here is derived from an EMBL/GenBank/DDBJ whole genome shotgun (WGS) entry which is preliminary data.</text>
</comment>
<accession>A0ABQ9H4E6</accession>